<proteinExistence type="predicted"/>
<dbReference type="InterPro" id="IPR006311">
    <property type="entry name" value="TAT_signal"/>
</dbReference>
<dbReference type="InterPro" id="IPR029058">
    <property type="entry name" value="AB_hydrolase_fold"/>
</dbReference>
<dbReference type="AlphaFoldDB" id="A0A963Z0N4"/>
<evidence type="ECO:0000313" key="2">
    <source>
        <dbReference type="EMBL" id="MCB8880648.1"/>
    </source>
</evidence>
<gene>
    <name evidence="2" type="ORF">ACELLULO517_10425</name>
</gene>
<keyword evidence="2" id="KW-0378">Hydrolase</keyword>
<feature type="domain" description="Dienelactone hydrolase" evidence="1">
    <location>
        <begin position="57"/>
        <end position="278"/>
    </location>
</feature>
<dbReference type="InterPro" id="IPR002925">
    <property type="entry name" value="Dienelactn_hydro"/>
</dbReference>
<dbReference type="PANTHER" id="PTHR46623:SF6">
    <property type="entry name" value="ALPHA_BETA-HYDROLASES SUPERFAMILY PROTEIN"/>
    <property type="match status" value="1"/>
</dbReference>
<protein>
    <submittedName>
        <fullName evidence="2">Dienelactone hydrolase family protein</fullName>
    </submittedName>
</protein>
<dbReference type="Proteomes" id="UP000721844">
    <property type="component" value="Unassembled WGS sequence"/>
</dbReference>
<evidence type="ECO:0000259" key="1">
    <source>
        <dbReference type="Pfam" id="PF01738"/>
    </source>
</evidence>
<dbReference type="Pfam" id="PF01738">
    <property type="entry name" value="DLH"/>
    <property type="match status" value="1"/>
</dbReference>
<dbReference type="RefSeq" id="WP_227307309.1">
    <property type="nucleotide sequence ID" value="NZ_JAESVA010000003.1"/>
</dbReference>
<comment type="caution">
    <text evidence="2">The sequence shown here is derived from an EMBL/GenBank/DDBJ whole genome shotgun (WGS) entry which is preliminary data.</text>
</comment>
<name>A0A963Z0N4_9PROT</name>
<keyword evidence="3" id="KW-1185">Reference proteome</keyword>
<dbReference type="SUPFAM" id="SSF53474">
    <property type="entry name" value="alpha/beta-Hydrolases"/>
    <property type="match status" value="1"/>
</dbReference>
<organism evidence="2 3">
    <name type="scientific">Acidisoma cellulosilyticum</name>
    <dbReference type="NCBI Taxonomy" id="2802395"/>
    <lineage>
        <taxon>Bacteria</taxon>
        <taxon>Pseudomonadati</taxon>
        <taxon>Pseudomonadota</taxon>
        <taxon>Alphaproteobacteria</taxon>
        <taxon>Acetobacterales</taxon>
        <taxon>Acidocellaceae</taxon>
        <taxon>Acidisoma</taxon>
    </lineage>
</organism>
<dbReference type="PROSITE" id="PS51318">
    <property type="entry name" value="TAT"/>
    <property type="match status" value="1"/>
</dbReference>
<dbReference type="InterPro" id="IPR051049">
    <property type="entry name" value="Dienelactone_hydrolase-like"/>
</dbReference>
<dbReference type="Gene3D" id="3.40.50.1820">
    <property type="entry name" value="alpha/beta hydrolase"/>
    <property type="match status" value="1"/>
</dbReference>
<sequence>MSMDDRPALGRRGFVMTSLITGFTLATARAEAAPIHTDAAGLDVGEVQMPVADGTLPTYFARPAGVANPPVVVVVEEIFGVHEYIKDVCRRLAKLGYFAVAPELYARLADLSKMTDPHEIIAKVISKAPDATMLSDLSHTVDWAIAQKGDADRLAVLGFCRGGRDVWLFAEHDKRLKAAVAFYGPVAGTTSAIQPTNPIDRAADLNCPLLGLYGGKDPSIHASDVYAAQAKAAAAGKTVEIIYYPDAGHGFHADYRPSYNAADAAAAWAQAIAWLRKYDIG</sequence>
<evidence type="ECO:0000313" key="3">
    <source>
        <dbReference type="Proteomes" id="UP000721844"/>
    </source>
</evidence>
<dbReference type="PANTHER" id="PTHR46623">
    <property type="entry name" value="CARBOXYMETHYLENEBUTENOLIDASE-RELATED"/>
    <property type="match status" value="1"/>
</dbReference>
<dbReference type="GO" id="GO:0016787">
    <property type="term" value="F:hydrolase activity"/>
    <property type="evidence" value="ECO:0007669"/>
    <property type="project" value="UniProtKB-KW"/>
</dbReference>
<reference evidence="2 3" key="1">
    <citation type="journal article" date="2021" name="Microorganisms">
        <title>Acidisoma silvae sp. nov. and Acidisomacellulosilytica sp. nov., Two Acidophilic Bacteria Isolated from Decaying Wood, Hydrolyzing Cellulose and Producing Poly-3-hydroxybutyrate.</title>
        <authorList>
            <person name="Mieszkin S."/>
            <person name="Pouder E."/>
            <person name="Uroz S."/>
            <person name="Simon-Colin C."/>
            <person name="Alain K."/>
        </authorList>
    </citation>
    <scope>NUCLEOTIDE SEQUENCE [LARGE SCALE GENOMIC DNA]</scope>
    <source>
        <strain evidence="2 3">HW T5.17</strain>
    </source>
</reference>
<dbReference type="EMBL" id="JAESVA010000003">
    <property type="protein sequence ID" value="MCB8880648.1"/>
    <property type="molecule type" value="Genomic_DNA"/>
</dbReference>
<accession>A0A963Z0N4</accession>